<accession>A0A1B4FDZ4</accession>
<dbReference type="RefSeq" id="WP_059470037.1">
    <property type="nucleotide sequence ID" value="NZ_CP013386.1"/>
</dbReference>
<evidence type="ECO:0008006" key="4">
    <source>
        <dbReference type="Google" id="ProtNLM"/>
    </source>
</evidence>
<organism evidence="2 3">
    <name type="scientific">Burkholderia mayonis</name>
    <dbReference type="NCBI Taxonomy" id="1385591"/>
    <lineage>
        <taxon>Bacteria</taxon>
        <taxon>Pseudomonadati</taxon>
        <taxon>Pseudomonadota</taxon>
        <taxon>Betaproteobacteria</taxon>
        <taxon>Burkholderiales</taxon>
        <taxon>Burkholderiaceae</taxon>
        <taxon>Burkholderia</taxon>
        <taxon>pseudomallei group</taxon>
    </lineage>
</organism>
<dbReference type="Proteomes" id="UP000062519">
    <property type="component" value="Chromosome 1"/>
</dbReference>
<name>A0A1B4FDZ4_9BURK</name>
<dbReference type="AlphaFoldDB" id="A0A1B4FDZ4"/>
<reference evidence="2 3" key="1">
    <citation type="submission" date="2015-12" db="EMBL/GenBank/DDBJ databases">
        <title>Diversity of Burkholderia near neighbor genomes.</title>
        <authorList>
            <person name="Sahl J."/>
            <person name="Wagner D."/>
            <person name="Keim P."/>
        </authorList>
    </citation>
    <scope>NUCLEOTIDE SEQUENCE [LARGE SCALE GENOMIC DNA]</scope>
    <source>
        <strain evidence="2 3">BDU6</strain>
    </source>
</reference>
<evidence type="ECO:0000256" key="1">
    <source>
        <dbReference type="SAM" id="MobiDB-lite"/>
    </source>
</evidence>
<dbReference type="KEGG" id="buu:WS70_08485"/>
<dbReference type="EMBL" id="CP013386">
    <property type="protein sequence ID" value="AOJ01864.1"/>
    <property type="molecule type" value="Genomic_DNA"/>
</dbReference>
<evidence type="ECO:0000313" key="2">
    <source>
        <dbReference type="EMBL" id="AOJ01864.1"/>
    </source>
</evidence>
<sequence length="154" mass="16966">MARFRYSIGETRSDWVALRPVARHDVHSAVQPPKDDVPTHRLSNQAALASAFSKLFFMFAAEHDASSLLSFTVDCRRTPEPGSTCLLAWRVEAVEPHAGLRGDVVRFSGRAWLPDGTTVLSGAARAVVHPASRVDLDDDSEDEERYRPRPASPA</sequence>
<keyword evidence="3" id="KW-1185">Reference proteome</keyword>
<gene>
    <name evidence="2" type="ORF">WS70_08485</name>
</gene>
<feature type="region of interest" description="Disordered" evidence="1">
    <location>
        <begin position="132"/>
        <end position="154"/>
    </location>
</feature>
<evidence type="ECO:0000313" key="3">
    <source>
        <dbReference type="Proteomes" id="UP000062519"/>
    </source>
</evidence>
<proteinExistence type="predicted"/>
<protein>
    <recommendedName>
        <fullName evidence="4">Thioesterase</fullName>
    </recommendedName>
</protein>